<keyword evidence="4" id="KW-1185">Reference proteome</keyword>
<dbReference type="InterPro" id="IPR036866">
    <property type="entry name" value="RibonucZ/Hydroxyglut_hydro"/>
</dbReference>
<dbReference type="Gene3D" id="3.60.15.10">
    <property type="entry name" value="Ribonuclease Z/Hydroxyacylglutathione hydrolase-like"/>
    <property type="match status" value="1"/>
</dbReference>
<gene>
    <name evidence="2" type="primary">rbn_3</name>
    <name evidence="2" type="ORF">HG66A1_50850</name>
    <name evidence="3" type="ORF">V6x_49660</name>
</gene>
<name>A0A517PV74_9PLAN</name>
<dbReference type="EC" id="3.1.-.-" evidence="2"/>
<protein>
    <submittedName>
        <fullName evidence="2">Ribonuclease BN</fullName>
        <ecNumber evidence="2">3.1.-.-</ecNumber>
    </submittedName>
</protein>
<dbReference type="InterPro" id="IPR006311">
    <property type="entry name" value="TAT_signal"/>
</dbReference>
<evidence type="ECO:0000313" key="4">
    <source>
        <dbReference type="Proteomes" id="UP000320421"/>
    </source>
</evidence>
<dbReference type="SUPFAM" id="SSF56281">
    <property type="entry name" value="Metallo-hydrolase/oxidoreductase"/>
    <property type="match status" value="1"/>
</dbReference>
<dbReference type="NCBIfam" id="TIGR01409">
    <property type="entry name" value="TAT_signal_seq"/>
    <property type="match status" value="1"/>
</dbReference>
<reference evidence="4 5" key="1">
    <citation type="submission" date="2019-02" db="EMBL/GenBank/DDBJ databases">
        <title>Deep-cultivation of Planctomycetes and their phenomic and genomic characterization uncovers novel biology.</title>
        <authorList>
            <person name="Wiegand S."/>
            <person name="Jogler M."/>
            <person name="Boedeker C."/>
            <person name="Pinto D."/>
            <person name="Vollmers J."/>
            <person name="Rivas-Marin E."/>
            <person name="Kohn T."/>
            <person name="Peeters S.H."/>
            <person name="Heuer A."/>
            <person name="Rast P."/>
            <person name="Oberbeckmann S."/>
            <person name="Bunk B."/>
            <person name="Jeske O."/>
            <person name="Meyerdierks A."/>
            <person name="Storesund J.E."/>
            <person name="Kallscheuer N."/>
            <person name="Luecker S."/>
            <person name="Lage O.M."/>
            <person name="Pohl T."/>
            <person name="Merkel B.J."/>
            <person name="Hornburger P."/>
            <person name="Mueller R.-W."/>
            <person name="Bruemmer F."/>
            <person name="Labrenz M."/>
            <person name="Spormann A.M."/>
            <person name="Op den Camp H."/>
            <person name="Overmann J."/>
            <person name="Amann R."/>
            <person name="Jetten M.S.M."/>
            <person name="Mascher T."/>
            <person name="Medema M.H."/>
            <person name="Devos D.P."/>
            <person name="Kaster A.-K."/>
            <person name="Ovreas L."/>
            <person name="Rohde M."/>
            <person name="Galperin M.Y."/>
            <person name="Jogler C."/>
        </authorList>
    </citation>
    <scope>NUCLEOTIDE SEQUENCE [LARGE SCALE GENOMIC DNA]</scope>
    <source>
        <strain evidence="2 4">HG66A1</strain>
        <strain evidence="3 5">V6</strain>
    </source>
</reference>
<evidence type="ECO:0000313" key="2">
    <source>
        <dbReference type="EMBL" id="QDT23268.1"/>
    </source>
</evidence>
<dbReference type="EMBL" id="CP036266">
    <property type="protein sequence ID" value="QDT23268.1"/>
    <property type="molecule type" value="Genomic_DNA"/>
</dbReference>
<accession>A0A517PV74</accession>
<dbReference type="GO" id="GO:0042781">
    <property type="term" value="F:3'-tRNA processing endoribonuclease activity"/>
    <property type="evidence" value="ECO:0007669"/>
    <property type="project" value="TreeGrafter"/>
</dbReference>
<dbReference type="Proteomes" id="UP000320722">
    <property type="component" value="Chromosome"/>
</dbReference>
<feature type="compositionally biased region" description="Polar residues" evidence="1">
    <location>
        <begin position="8"/>
        <end position="18"/>
    </location>
</feature>
<dbReference type="RefSeq" id="WP_145043344.1">
    <property type="nucleotide sequence ID" value="NZ_CP036266.1"/>
</dbReference>
<evidence type="ECO:0000256" key="1">
    <source>
        <dbReference type="SAM" id="MobiDB-lite"/>
    </source>
</evidence>
<accession>A0A517WIY7</accession>
<dbReference type="NCBIfam" id="NF041257">
    <property type="entry name" value="GntH_guanitoxin"/>
    <property type="match status" value="1"/>
</dbReference>
<dbReference type="AlphaFoldDB" id="A0A517PV74"/>
<dbReference type="OrthoDB" id="9800940at2"/>
<dbReference type="PANTHER" id="PTHR46018">
    <property type="entry name" value="ZINC PHOSPHODIESTERASE ELAC PROTEIN 1"/>
    <property type="match status" value="1"/>
</dbReference>
<dbReference type="PANTHER" id="PTHR46018:SF2">
    <property type="entry name" value="ZINC PHOSPHODIESTERASE ELAC PROTEIN 1"/>
    <property type="match status" value="1"/>
</dbReference>
<dbReference type="InterPro" id="IPR019546">
    <property type="entry name" value="TAT_signal_bac_arc"/>
</dbReference>
<feature type="region of interest" description="Disordered" evidence="1">
    <location>
        <begin position="1"/>
        <end position="23"/>
    </location>
</feature>
<proteinExistence type="predicted"/>
<organism evidence="2 4">
    <name type="scientific">Gimesia chilikensis</name>
    <dbReference type="NCBI Taxonomy" id="2605989"/>
    <lineage>
        <taxon>Bacteria</taxon>
        <taxon>Pseudomonadati</taxon>
        <taxon>Planctomycetota</taxon>
        <taxon>Planctomycetia</taxon>
        <taxon>Planctomycetales</taxon>
        <taxon>Planctomycetaceae</taxon>
        <taxon>Gimesia</taxon>
    </lineage>
</organism>
<dbReference type="EMBL" id="CP036347">
    <property type="protein sequence ID" value="QDU05230.1"/>
    <property type="molecule type" value="Genomic_DNA"/>
</dbReference>
<evidence type="ECO:0000313" key="3">
    <source>
        <dbReference type="EMBL" id="QDU05230.1"/>
    </source>
</evidence>
<dbReference type="PROSITE" id="PS51318">
    <property type="entry name" value="TAT"/>
    <property type="match status" value="1"/>
</dbReference>
<keyword evidence="2" id="KW-0378">Hydrolase</keyword>
<evidence type="ECO:0000313" key="5">
    <source>
        <dbReference type="Proteomes" id="UP000320722"/>
    </source>
</evidence>
<sequence>MTADETPQKQPADNSQGRRNFLKGSAAAVGAGLAASVPGISSAADSDGKCEMKNPYGARPGGGISLPDYYKPWPAIKNRNVFMPGTEILPKNEMRISFLGSTPWPPTRLQSGTSILVELGTGEAQPRRFFFDLGNGSISNAIAMQVPAPLINDIFISHLHSDHFADLPYFYPFRAFSGGYTPLRVYGPSGRTPELGIKHMVKHMREMNRWHEENFNACPIGDGMEIEVTEFDWREENGICYNKDGVVVRHWPRSHVKDGASAYRLDWEDAGLSFVWTGDGRPDELSAKYGKGVDVFVSEGTIDVPQLSSMKLGAPAELWEYTIDIFHTMYYAAGYLFKQTQPRMGAICHYEYAGPALEAESTAEVRSNWDGLFMFAGPDVQVINVTKDAIWSREALLPDGAAPASMDPRWLLKPGEKLPAEIKLPTPRLPREKQQSEFLRELEIDPHKYYPPDAYRKPVQKWPGITLNPKEMLEARGIKVDDDSQ</sequence>
<dbReference type="Proteomes" id="UP000320421">
    <property type="component" value="Chromosome"/>
</dbReference>